<accession>L8IXE2</accession>
<evidence type="ECO:0000313" key="4">
    <source>
        <dbReference type="Proteomes" id="UP000011080"/>
    </source>
</evidence>
<organism evidence="3 4">
    <name type="scientific">Bos mutus</name>
    <name type="common">wild yak</name>
    <dbReference type="NCBI Taxonomy" id="72004"/>
    <lineage>
        <taxon>Eukaryota</taxon>
        <taxon>Metazoa</taxon>
        <taxon>Chordata</taxon>
        <taxon>Craniata</taxon>
        <taxon>Vertebrata</taxon>
        <taxon>Euteleostomi</taxon>
        <taxon>Mammalia</taxon>
        <taxon>Eutheria</taxon>
        <taxon>Laurasiatheria</taxon>
        <taxon>Artiodactyla</taxon>
        <taxon>Ruminantia</taxon>
        <taxon>Pecora</taxon>
        <taxon>Bovidae</taxon>
        <taxon>Bovinae</taxon>
        <taxon>Bos</taxon>
    </lineage>
</organism>
<feature type="coiled-coil region" evidence="1">
    <location>
        <begin position="333"/>
        <end position="491"/>
    </location>
</feature>
<dbReference type="STRING" id="72004.ENSBMUP00000002153"/>
<evidence type="ECO:0000256" key="1">
    <source>
        <dbReference type="SAM" id="Coils"/>
    </source>
</evidence>
<proteinExistence type="predicted"/>
<evidence type="ECO:0000256" key="2">
    <source>
        <dbReference type="SAM" id="MobiDB-lite"/>
    </source>
</evidence>
<dbReference type="Proteomes" id="UP000011080">
    <property type="component" value="Unassembled WGS sequence"/>
</dbReference>
<feature type="compositionally biased region" description="Basic and acidic residues" evidence="2">
    <location>
        <begin position="143"/>
        <end position="172"/>
    </location>
</feature>
<reference evidence="3 4" key="1">
    <citation type="journal article" date="2012" name="Nat. Genet.">
        <title>The yak genome and adaptation to life at high altitude.</title>
        <authorList>
            <person name="Qiu Q."/>
            <person name="Zhang G."/>
            <person name="Ma T."/>
            <person name="Qian W."/>
            <person name="Wang J."/>
            <person name="Ye Z."/>
            <person name="Cao C."/>
            <person name="Hu Q."/>
            <person name="Kim J."/>
            <person name="Larkin D.M."/>
            <person name="Auvil L."/>
            <person name="Capitanu B."/>
            <person name="Ma J."/>
            <person name="Lewin H.A."/>
            <person name="Qian X."/>
            <person name="Lang Y."/>
            <person name="Zhou R."/>
            <person name="Wang L."/>
            <person name="Wang K."/>
            <person name="Xia J."/>
            <person name="Liao S."/>
            <person name="Pan S."/>
            <person name="Lu X."/>
            <person name="Hou H."/>
            <person name="Wang Y."/>
            <person name="Zang X."/>
            <person name="Yin Y."/>
            <person name="Ma H."/>
            <person name="Zhang J."/>
            <person name="Wang Z."/>
            <person name="Zhang Y."/>
            <person name="Zhang D."/>
            <person name="Yonezawa T."/>
            <person name="Hasegawa M."/>
            <person name="Zhong Y."/>
            <person name="Liu W."/>
            <person name="Zhang Y."/>
            <person name="Huang Z."/>
            <person name="Zhang S."/>
            <person name="Long R."/>
            <person name="Yang H."/>
            <person name="Wang J."/>
            <person name="Lenstra J.A."/>
            <person name="Cooper D.N."/>
            <person name="Wu Y."/>
            <person name="Wang J."/>
            <person name="Shi P."/>
            <person name="Wang J."/>
            <person name="Liu J."/>
        </authorList>
    </citation>
    <scope>NUCLEOTIDE SEQUENCE [LARGE SCALE GENOMIC DNA]</scope>
    <source>
        <strain evidence="4">yakQH1</strain>
    </source>
</reference>
<feature type="compositionally biased region" description="Polar residues" evidence="2">
    <location>
        <begin position="174"/>
        <end position="188"/>
    </location>
</feature>
<dbReference type="InterPro" id="IPR031476">
    <property type="entry name" value="DUF4686"/>
</dbReference>
<feature type="coiled-coil region" evidence="1">
    <location>
        <begin position="6"/>
        <end position="47"/>
    </location>
</feature>
<name>L8IXE2_9CETA</name>
<sequence length="497" mass="58202">MSQEKIEIFESELSEERKTKTQLTSNLNTEQRALEVESEELQKSKSELTCLYREIQSLPSAAKDRDHFLIAYDMLQRENSELETKVLKLLQEFEQLNHFTVGKKTAAANLTSSENTCKDLMPKLPILGIEIQSLKEEKEELCPELGENKQKEIPEKAVKEGTFPREGRKEEDSQQNQETRGEEQQLTLQPEEVMRLREELSLMNQSLLQSQSSGDTTKDSSFQYPSSGEKRKYWQQEEVQQLHQNLRRLQTLCSSAEKELRYERGKNSDLKQHNSLLQEESLKIKIELKQTQEKLSDSSKMCCSLMADWKHCQQKIRELELEVLKQAQSIKSQNNLQEMLAQEKSKVADAEDKILDLQQKLEHAHKVNLTDTCILEKTQLEERIKEAIENEAKIKQQYQEEQQKRKLLDQNLNELQTQVKILQEKESLLEMTSVQQQIKLQQQKAQLEELENEKRKSDEHLKSNQKLSNKLSVLQQEKKALCEENEHLLKQFDLHVR</sequence>
<dbReference type="PANTHER" id="PTHR34479">
    <property type="entry name" value="COILED-COIL DOMAIN-CONTAINING PROTEIN 30"/>
    <property type="match status" value="1"/>
</dbReference>
<feature type="coiled-coil region" evidence="1">
    <location>
        <begin position="239"/>
        <end position="294"/>
    </location>
</feature>
<dbReference type="EMBL" id="JH880464">
    <property type="protein sequence ID" value="ELR61285.1"/>
    <property type="molecule type" value="Genomic_DNA"/>
</dbReference>
<dbReference type="PANTHER" id="PTHR34479:SF1">
    <property type="entry name" value="COILED-COIL DOMAIN-CONTAINING PROTEIN 30"/>
    <property type="match status" value="1"/>
</dbReference>
<gene>
    <name evidence="3" type="ORF">M91_12197</name>
</gene>
<feature type="region of interest" description="Disordered" evidence="2">
    <location>
        <begin position="207"/>
        <end position="229"/>
    </location>
</feature>
<evidence type="ECO:0000313" key="3">
    <source>
        <dbReference type="EMBL" id="ELR61285.1"/>
    </source>
</evidence>
<dbReference type="AlphaFoldDB" id="L8IXE2"/>
<feature type="region of interest" description="Disordered" evidence="2">
    <location>
        <begin position="143"/>
        <end position="190"/>
    </location>
</feature>
<dbReference type="Pfam" id="PF15742">
    <property type="entry name" value="DUF4686"/>
    <property type="match status" value="1"/>
</dbReference>
<dbReference type="InterPro" id="IPR052825">
    <property type="entry name" value="CCD-Prefoldin_beta-like"/>
</dbReference>
<keyword evidence="1" id="KW-0175">Coiled coil</keyword>
<protein>
    <submittedName>
        <fullName evidence="3">Coiled-coil domain-containing protein 30</fullName>
    </submittedName>
</protein>